<dbReference type="AlphaFoldDB" id="A0ABD5RK66"/>
<dbReference type="RefSeq" id="WP_247413838.1">
    <property type="nucleotide sequence ID" value="NZ_JALLGW010000001.1"/>
</dbReference>
<dbReference type="InterPro" id="IPR055927">
    <property type="entry name" value="DUF7504"/>
</dbReference>
<keyword evidence="2" id="KW-1185">Reference proteome</keyword>
<dbReference type="Pfam" id="PF24336">
    <property type="entry name" value="DUF7504"/>
    <property type="match status" value="1"/>
</dbReference>
<evidence type="ECO:0000313" key="1">
    <source>
        <dbReference type="EMBL" id="MFC5970923.1"/>
    </source>
</evidence>
<dbReference type="Proteomes" id="UP001596099">
    <property type="component" value="Unassembled WGS sequence"/>
</dbReference>
<accession>A0ABD5RK66</accession>
<name>A0ABD5RK66_9EURY</name>
<reference evidence="1 2" key="1">
    <citation type="journal article" date="2019" name="Int. J. Syst. Evol. Microbiol.">
        <title>The Global Catalogue of Microorganisms (GCM) 10K type strain sequencing project: providing services to taxonomists for standard genome sequencing and annotation.</title>
        <authorList>
            <consortium name="The Broad Institute Genomics Platform"/>
            <consortium name="The Broad Institute Genome Sequencing Center for Infectious Disease"/>
            <person name="Wu L."/>
            <person name="Ma J."/>
        </authorList>
    </citation>
    <scope>NUCLEOTIDE SEQUENCE [LARGE SCALE GENOMIC DNA]</scope>
    <source>
        <strain evidence="1 2">CGMCC 1.12543</strain>
    </source>
</reference>
<proteinExistence type="predicted"/>
<evidence type="ECO:0000313" key="2">
    <source>
        <dbReference type="Proteomes" id="UP001596099"/>
    </source>
</evidence>
<gene>
    <name evidence="1" type="ORF">ACFPYI_06215</name>
</gene>
<dbReference type="EMBL" id="JBHSQH010000001">
    <property type="protein sequence ID" value="MFC5970923.1"/>
    <property type="molecule type" value="Genomic_DNA"/>
</dbReference>
<sequence length="229" mass="24733">MPPMSGADGGHDTRGQRRFRDALTELKQSGCRLLLTGDVETTVRACESRSLFGSADGRHRIVGVTDVGDGVVADHLPTSCAVGSSDLDLVRRSAVRSSASRAAQGQPAADSTQPFRRRLVDAIAQHRATRTPGPSELRVGVATLRPLLDDHGLDATRRFVGVVGGETVRSRGMAHFHLGMPSGTTASDALLHVVDVHVELRRARDGTPEHRWTLLNYGEQTGWLPMDCW</sequence>
<protein>
    <submittedName>
        <fullName evidence="1">Uncharacterized protein</fullName>
    </submittedName>
</protein>
<comment type="caution">
    <text evidence="1">The sequence shown here is derived from an EMBL/GenBank/DDBJ whole genome shotgun (WGS) entry which is preliminary data.</text>
</comment>
<organism evidence="1 2">
    <name type="scientific">Halomarina salina</name>
    <dbReference type="NCBI Taxonomy" id="1872699"/>
    <lineage>
        <taxon>Archaea</taxon>
        <taxon>Methanobacteriati</taxon>
        <taxon>Methanobacteriota</taxon>
        <taxon>Stenosarchaea group</taxon>
        <taxon>Halobacteria</taxon>
        <taxon>Halobacteriales</taxon>
        <taxon>Natronomonadaceae</taxon>
        <taxon>Halomarina</taxon>
    </lineage>
</organism>